<organism evidence="2 3">
    <name type="scientific">Lasiosphaeria ovina</name>
    <dbReference type="NCBI Taxonomy" id="92902"/>
    <lineage>
        <taxon>Eukaryota</taxon>
        <taxon>Fungi</taxon>
        <taxon>Dikarya</taxon>
        <taxon>Ascomycota</taxon>
        <taxon>Pezizomycotina</taxon>
        <taxon>Sordariomycetes</taxon>
        <taxon>Sordariomycetidae</taxon>
        <taxon>Sordariales</taxon>
        <taxon>Lasiosphaeriaceae</taxon>
        <taxon>Lasiosphaeria</taxon>
    </lineage>
</organism>
<dbReference type="InterPro" id="IPR011990">
    <property type="entry name" value="TPR-like_helical_dom_sf"/>
</dbReference>
<proteinExistence type="predicted"/>
<feature type="domain" description="DUF7779" evidence="1">
    <location>
        <begin position="510"/>
        <end position="600"/>
    </location>
</feature>
<dbReference type="Gene3D" id="1.25.40.10">
    <property type="entry name" value="Tetratricopeptide repeat domain"/>
    <property type="match status" value="1"/>
</dbReference>
<dbReference type="SUPFAM" id="SSF52540">
    <property type="entry name" value="P-loop containing nucleoside triphosphate hydrolases"/>
    <property type="match status" value="1"/>
</dbReference>
<dbReference type="AlphaFoldDB" id="A0AAE0KM48"/>
<reference evidence="2" key="2">
    <citation type="submission" date="2023-06" db="EMBL/GenBank/DDBJ databases">
        <authorList>
            <consortium name="Lawrence Berkeley National Laboratory"/>
            <person name="Haridas S."/>
            <person name="Hensen N."/>
            <person name="Bonometti L."/>
            <person name="Westerberg I."/>
            <person name="Brannstrom I.O."/>
            <person name="Guillou S."/>
            <person name="Cros-Aarteil S."/>
            <person name="Calhoun S."/>
            <person name="Kuo A."/>
            <person name="Mondo S."/>
            <person name="Pangilinan J."/>
            <person name="Riley R."/>
            <person name="Labutti K."/>
            <person name="Andreopoulos B."/>
            <person name="Lipzen A."/>
            <person name="Chen C."/>
            <person name="Yanf M."/>
            <person name="Daum C."/>
            <person name="Ng V."/>
            <person name="Clum A."/>
            <person name="Steindorff A."/>
            <person name="Ohm R."/>
            <person name="Martin F."/>
            <person name="Silar P."/>
            <person name="Natvig D."/>
            <person name="Lalanne C."/>
            <person name="Gautier V."/>
            <person name="Ament-Velasquez S.L."/>
            <person name="Kruys A."/>
            <person name="Hutchinson M.I."/>
            <person name="Powell A.J."/>
            <person name="Barry K."/>
            <person name="Miller A.N."/>
            <person name="Grigoriev I.V."/>
            <person name="Debuchy R."/>
            <person name="Gladieux P."/>
            <person name="Thoren M.H."/>
            <person name="Johannesson H."/>
        </authorList>
    </citation>
    <scope>NUCLEOTIDE SEQUENCE</scope>
    <source>
        <strain evidence="2">CBS 958.72</strain>
    </source>
</reference>
<evidence type="ECO:0000313" key="2">
    <source>
        <dbReference type="EMBL" id="KAK3378712.1"/>
    </source>
</evidence>
<dbReference type="PANTHER" id="PTHR35205:SF1">
    <property type="entry name" value="ZU5 DOMAIN-CONTAINING PROTEIN"/>
    <property type="match status" value="1"/>
</dbReference>
<protein>
    <recommendedName>
        <fullName evidence="1">DUF7779 domain-containing protein</fullName>
    </recommendedName>
</protein>
<name>A0AAE0KM48_9PEZI</name>
<dbReference type="InterPro" id="IPR027417">
    <property type="entry name" value="P-loop_NTPase"/>
</dbReference>
<dbReference type="InterPro" id="IPR056681">
    <property type="entry name" value="DUF7779"/>
</dbReference>
<dbReference type="Gene3D" id="3.40.50.300">
    <property type="entry name" value="P-loop containing nucleotide triphosphate hydrolases"/>
    <property type="match status" value="1"/>
</dbReference>
<comment type="caution">
    <text evidence="2">The sequence shown here is derived from an EMBL/GenBank/DDBJ whole genome shotgun (WGS) entry which is preliminary data.</text>
</comment>
<dbReference type="SUPFAM" id="SSF48452">
    <property type="entry name" value="TPR-like"/>
    <property type="match status" value="1"/>
</dbReference>
<dbReference type="PRINTS" id="PR00364">
    <property type="entry name" value="DISEASERSIST"/>
</dbReference>
<keyword evidence="3" id="KW-1185">Reference proteome</keyword>
<dbReference type="GO" id="GO:0043531">
    <property type="term" value="F:ADP binding"/>
    <property type="evidence" value="ECO:0007669"/>
    <property type="project" value="InterPro"/>
</dbReference>
<dbReference type="PANTHER" id="PTHR35205">
    <property type="entry name" value="NB-ARC AND TPR DOMAIN PROTEIN"/>
    <property type="match status" value="1"/>
</dbReference>
<evidence type="ECO:0000259" key="1">
    <source>
        <dbReference type="Pfam" id="PF25000"/>
    </source>
</evidence>
<dbReference type="Pfam" id="PF25000">
    <property type="entry name" value="DUF7779"/>
    <property type="match status" value="1"/>
</dbReference>
<accession>A0AAE0KM48</accession>
<evidence type="ECO:0000313" key="3">
    <source>
        <dbReference type="Proteomes" id="UP001287356"/>
    </source>
</evidence>
<dbReference type="Proteomes" id="UP001287356">
    <property type="component" value="Unassembled WGS sequence"/>
</dbReference>
<reference evidence="2" key="1">
    <citation type="journal article" date="2023" name="Mol. Phylogenet. Evol.">
        <title>Genome-scale phylogeny and comparative genomics of the fungal order Sordariales.</title>
        <authorList>
            <person name="Hensen N."/>
            <person name="Bonometti L."/>
            <person name="Westerberg I."/>
            <person name="Brannstrom I.O."/>
            <person name="Guillou S."/>
            <person name="Cros-Aarteil S."/>
            <person name="Calhoun S."/>
            <person name="Haridas S."/>
            <person name="Kuo A."/>
            <person name="Mondo S."/>
            <person name="Pangilinan J."/>
            <person name="Riley R."/>
            <person name="LaButti K."/>
            <person name="Andreopoulos B."/>
            <person name="Lipzen A."/>
            <person name="Chen C."/>
            <person name="Yan M."/>
            <person name="Daum C."/>
            <person name="Ng V."/>
            <person name="Clum A."/>
            <person name="Steindorff A."/>
            <person name="Ohm R.A."/>
            <person name="Martin F."/>
            <person name="Silar P."/>
            <person name="Natvig D.O."/>
            <person name="Lalanne C."/>
            <person name="Gautier V."/>
            <person name="Ament-Velasquez S.L."/>
            <person name="Kruys A."/>
            <person name="Hutchinson M.I."/>
            <person name="Powell A.J."/>
            <person name="Barry K."/>
            <person name="Miller A.N."/>
            <person name="Grigoriev I.V."/>
            <person name="Debuchy R."/>
            <person name="Gladieux P."/>
            <person name="Hiltunen Thoren M."/>
            <person name="Johannesson H."/>
        </authorList>
    </citation>
    <scope>NUCLEOTIDE SEQUENCE</scope>
    <source>
        <strain evidence="2">CBS 958.72</strain>
    </source>
</reference>
<gene>
    <name evidence="2" type="ORF">B0T24DRAFT_674558</name>
</gene>
<dbReference type="EMBL" id="JAULSN010000002">
    <property type="protein sequence ID" value="KAK3378712.1"/>
    <property type="molecule type" value="Genomic_DNA"/>
</dbReference>
<sequence length="1222" mass="135116">MGVDERGAVFVGVLCQFDVDVFCRRPRRGEQTAVAEQELEQRVFRGAEDVTLVLVVLATDGASKDGTFNPVLNDSVTLEDCLQTTSAEAIELQTRLLSEDTPGLENTLSTVVSLKPALDYLHGFLRAANSCIGPDEELIGLIWGSIRVLLIRDVSDLVGELIFSLPRSFHDLVPVSSKSQLEQFIFNIFVELATFFATAVKLFQSHLTDVSVKKAWSGFKSDYSMVARRIKRVSQQVDLEIEIGRSSASSSDSNGGIAPLLEQMSIRGGAAGDGAETSTSCFMVPNSPNRRFVIRQDLLDQIVACLQPASDDVSSRSLALHGIGGVGKTQTALQYACTAREKKWYDAILWISAESYVKITEDYAQAAHRLGLVPRSTSTVQDPTMSKVLVKEWLARTSLRWFIVFNNADDLEVLQHAWATGATGSALVTTRDFNASLHPASHGIHVQPFDANKGASALLTLLDRNSSYGPDDQSLTLAKELSGALGGLPLALNQVSAYMQQSRLSIDDFALSKLPSNSAVLQRLLAFWNPVSIDEELLKEGASLLENPDGLPSLGFVTDDVDFLEAKTPLLRGALVERNPAEKSLSVHQLVQEAVQSQLSLPEWEQYFNLSAKLLCRLFPSSWSDETQGYVYTLWGRCSRCLPHVLNLSAQATGSRMPRALKPGSDYIELLLRAAWYLYESEGYADCERLLQGCFRFLPAKDAAFSLEYAQAANLLGLIKLDLNYSAEAAGLIIDAMRLREAVLPPDDWAMRWHAKTLEIRQRINCSLLDNSTANIALLLLRISKFQDAEDRYWSVPELKGFTKADLLRDDKPRYAGGAQLITLVRESQGRLAEALDLSLKVLNFRKARFGGRLKTCESLCRVGRLLQKLNQSTAALAFFDECVSFASSFPYGEGYLALAHFRIHEEYVKVGDKSQRAEEHLGLAKAARKVVLGRTKSHASLKFQDDSAEAYENLVGKSGAMKKEKPGNADKPSNLRHECHLHLTVVEAFDRYKDLIKNEVIRKALIARFYPSSDDDSSITRPTDQEAMVDGVLNHTPNKHCLARTYLGREDGVFTRDKFSLRNFPLYLEPMRQLGMDTMGLASAMGKAFAVMHWGAGVDGDDVEFVLGSSAIEREEVETGGGLDSLQHRVIGLHLLDFGQCQSVDFADGQDHVYQAFKGAMVSGDNALFIPHCTKSCGLYAVFKAGYVGVGKAILREKGMENKFNIENFMREYEEYVDDLL</sequence>